<accession>A0A653AGM6</accession>
<feature type="region of interest" description="Disordered" evidence="6">
    <location>
        <begin position="514"/>
        <end position="534"/>
    </location>
</feature>
<keyword evidence="3 7" id="KW-0732">Signal</keyword>
<feature type="domain" description="RagB/SusD" evidence="8">
    <location>
        <begin position="358"/>
        <end position="478"/>
    </location>
</feature>
<evidence type="ECO:0000259" key="8">
    <source>
        <dbReference type="Pfam" id="PF07980"/>
    </source>
</evidence>
<comment type="similarity">
    <text evidence="2">Belongs to the SusD family.</text>
</comment>
<dbReference type="PROSITE" id="PS51257">
    <property type="entry name" value="PROKAR_LIPOPROTEIN"/>
    <property type="match status" value="1"/>
</dbReference>
<evidence type="ECO:0000313" key="10">
    <source>
        <dbReference type="EMBL" id="VBB47212.1"/>
    </source>
</evidence>
<keyword evidence="4" id="KW-0472">Membrane</keyword>
<comment type="subcellular location">
    <subcellularLocation>
        <location evidence="1">Cell outer membrane</location>
    </subcellularLocation>
</comment>
<evidence type="ECO:0000256" key="6">
    <source>
        <dbReference type="SAM" id="MobiDB-lite"/>
    </source>
</evidence>
<feature type="signal peptide" evidence="7">
    <location>
        <begin position="1"/>
        <end position="18"/>
    </location>
</feature>
<keyword evidence="5" id="KW-0998">Cell outer membrane</keyword>
<evidence type="ECO:0000256" key="3">
    <source>
        <dbReference type="ARBA" id="ARBA00022729"/>
    </source>
</evidence>
<dbReference type="SUPFAM" id="SSF48452">
    <property type="entry name" value="TPR-like"/>
    <property type="match status" value="1"/>
</dbReference>
<dbReference type="EMBL" id="UPXZ01000037">
    <property type="protein sequence ID" value="VBB47212.1"/>
    <property type="molecule type" value="Genomic_DNA"/>
</dbReference>
<name>A0A653AGM6_9BACT</name>
<dbReference type="InterPro" id="IPR033985">
    <property type="entry name" value="SusD-like_N"/>
</dbReference>
<evidence type="ECO:0000256" key="7">
    <source>
        <dbReference type="SAM" id="SignalP"/>
    </source>
</evidence>
<evidence type="ECO:0000256" key="5">
    <source>
        <dbReference type="ARBA" id="ARBA00023237"/>
    </source>
</evidence>
<evidence type="ECO:0000256" key="4">
    <source>
        <dbReference type="ARBA" id="ARBA00023136"/>
    </source>
</evidence>
<dbReference type="AlphaFoldDB" id="A0A653AGM6"/>
<proteinExistence type="inferred from homology"/>
<dbReference type="Gene3D" id="1.25.40.390">
    <property type="match status" value="1"/>
</dbReference>
<feature type="chain" id="PRO_5025069475" evidence="7">
    <location>
        <begin position="19"/>
        <end position="534"/>
    </location>
</feature>
<dbReference type="InterPro" id="IPR012944">
    <property type="entry name" value="SusD_RagB_dom"/>
</dbReference>
<dbReference type="Pfam" id="PF14322">
    <property type="entry name" value="SusD-like_3"/>
    <property type="match status" value="1"/>
</dbReference>
<gene>
    <name evidence="10" type="ORF">TRIP_D420102</name>
</gene>
<sequence length="534" mass="59738">MKNKILFATIALFSIILAGCNDLDTYPEGSTLTSAQKEEIYKLDPKKAEAGVNAIFAQFSQYEPNYKALGNVGRHNDFGYPSVMIFTDANGYDLVTDDNGYNWTGSDLDFSDRDYTSRESQIVWNDMYSMIYTTNNVIGSISLETTEAKNKYYLAQGLAVRAYSYFILAQLYQFNYVGNESKLCVPIITNENSNEAALNGAPRKTVQEVYELILSDINNAITLLTSAEQSGIHRNDKRYISLAVAYGLRARINLTMQKWSDALADANNAISHSEATPASFNDVKVPSFWDISEKNWMWGIIIAETDDVVSSGIVNWISHMGSLNYGYANYSGGRQINKILYNSINSTDARKGWWLNENKVSANLNTAQQQFMTAKSYKAYTQCKFAPYNNEVGTATNANDIPLMRIEEMYLIKAEAEAMSGGDGSTTLTNFIKQYRDPNYTSTASTPADVQEEVFRQRRIELWGEGLNWYDIMRLNKSIDRRGCGFPNATMIFNIPAGAPILLWRIPEAEIQANPALPESDNNPAAPLPTPVSE</sequence>
<dbReference type="GO" id="GO:0009279">
    <property type="term" value="C:cell outer membrane"/>
    <property type="evidence" value="ECO:0007669"/>
    <property type="project" value="UniProtKB-SubCell"/>
</dbReference>
<dbReference type="InterPro" id="IPR011990">
    <property type="entry name" value="TPR-like_helical_dom_sf"/>
</dbReference>
<feature type="domain" description="SusD-like N-terminal" evidence="9">
    <location>
        <begin position="95"/>
        <end position="252"/>
    </location>
</feature>
<evidence type="ECO:0000259" key="9">
    <source>
        <dbReference type="Pfam" id="PF14322"/>
    </source>
</evidence>
<dbReference type="Pfam" id="PF07980">
    <property type="entry name" value="SusD_RagB"/>
    <property type="match status" value="1"/>
</dbReference>
<evidence type="ECO:0000256" key="1">
    <source>
        <dbReference type="ARBA" id="ARBA00004442"/>
    </source>
</evidence>
<evidence type="ECO:0000256" key="2">
    <source>
        <dbReference type="ARBA" id="ARBA00006275"/>
    </source>
</evidence>
<organism evidence="10">
    <name type="scientific">uncultured Paludibacter sp</name>
    <dbReference type="NCBI Taxonomy" id="497635"/>
    <lineage>
        <taxon>Bacteria</taxon>
        <taxon>Pseudomonadati</taxon>
        <taxon>Bacteroidota</taxon>
        <taxon>Bacteroidia</taxon>
        <taxon>Bacteroidales</taxon>
        <taxon>Paludibacteraceae</taxon>
        <taxon>Paludibacter</taxon>
        <taxon>environmental samples</taxon>
    </lineage>
</organism>
<protein>
    <submittedName>
        <fullName evidence="10">RagB/SusD domain-containing protein</fullName>
    </submittedName>
</protein>
<reference evidence="10" key="1">
    <citation type="submission" date="2018-07" db="EMBL/GenBank/DDBJ databases">
        <authorList>
            <consortium name="Genoscope - CEA"/>
            <person name="William W."/>
        </authorList>
    </citation>
    <scope>NUCLEOTIDE SEQUENCE</scope>
    <source>
        <strain evidence="10">IK1</strain>
    </source>
</reference>